<evidence type="ECO:0000256" key="2">
    <source>
        <dbReference type="ARBA" id="ARBA00023043"/>
    </source>
</evidence>
<evidence type="ECO:0000256" key="3">
    <source>
        <dbReference type="PROSITE-ProRule" id="PRU00023"/>
    </source>
</evidence>
<dbReference type="InterPro" id="IPR036770">
    <property type="entry name" value="Ankyrin_rpt-contain_sf"/>
</dbReference>
<name>A0A8H5G6G3_9AGAR</name>
<dbReference type="PANTHER" id="PTHR24171">
    <property type="entry name" value="ANKYRIN REPEAT DOMAIN-CONTAINING PROTEIN 39-RELATED"/>
    <property type="match status" value="1"/>
</dbReference>
<protein>
    <recommendedName>
        <fullName evidence="7">Ankyrin</fullName>
    </recommendedName>
</protein>
<keyword evidence="6" id="KW-1185">Reference proteome</keyword>
<dbReference type="InterPro" id="IPR002110">
    <property type="entry name" value="Ankyrin_rpt"/>
</dbReference>
<keyword evidence="2 3" id="KW-0040">ANK repeat</keyword>
<evidence type="ECO:0000256" key="4">
    <source>
        <dbReference type="SAM" id="MobiDB-lite"/>
    </source>
</evidence>
<organism evidence="5 6">
    <name type="scientific">Leucocoprinus leucothites</name>
    <dbReference type="NCBI Taxonomy" id="201217"/>
    <lineage>
        <taxon>Eukaryota</taxon>
        <taxon>Fungi</taxon>
        <taxon>Dikarya</taxon>
        <taxon>Basidiomycota</taxon>
        <taxon>Agaricomycotina</taxon>
        <taxon>Agaricomycetes</taxon>
        <taxon>Agaricomycetidae</taxon>
        <taxon>Agaricales</taxon>
        <taxon>Agaricineae</taxon>
        <taxon>Agaricaceae</taxon>
        <taxon>Leucocoprinus</taxon>
    </lineage>
</organism>
<comment type="caution">
    <text evidence="5">The sequence shown here is derived from an EMBL/GenBank/DDBJ whole genome shotgun (WGS) entry which is preliminary data.</text>
</comment>
<dbReference type="PROSITE" id="PS50297">
    <property type="entry name" value="ANK_REP_REGION"/>
    <property type="match status" value="1"/>
</dbReference>
<dbReference type="Proteomes" id="UP000559027">
    <property type="component" value="Unassembled WGS sequence"/>
</dbReference>
<dbReference type="PROSITE" id="PS50088">
    <property type="entry name" value="ANK_REPEAT"/>
    <property type="match status" value="1"/>
</dbReference>
<dbReference type="EMBL" id="JAACJO010000004">
    <property type="protein sequence ID" value="KAF5359279.1"/>
    <property type="molecule type" value="Genomic_DNA"/>
</dbReference>
<dbReference type="Pfam" id="PF12796">
    <property type="entry name" value="Ank_2"/>
    <property type="match status" value="1"/>
</dbReference>
<dbReference type="OrthoDB" id="19174at2759"/>
<sequence>MAIQRAKNIWVAAGDGDLARVTELVETHGLNANTPDDYTYTPMHAAASYGHIHILQYLISKGGDVNVTDDEGDTPLYTVENIETAQFLIEHGAVVDRTNNAGISPIQHLREEFPHIATYLETVASSQTDSSPNAVPGSVSQHSQNIASEHLTNDLMARISTLGEDEPEEEVLRRAVTESVLESLARGQSMQEESTEGGSGGGEKRARVL</sequence>
<accession>A0A8H5G6G3</accession>
<proteinExistence type="predicted"/>
<dbReference type="AlphaFoldDB" id="A0A8H5G6G3"/>
<feature type="region of interest" description="Disordered" evidence="4">
    <location>
        <begin position="182"/>
        <end position="209"/>
    </location>
</feature>
<keyword evidence="1" id="KW-0677">Repeat</keyword>
<reference evidence="5 6" key="1">
    <citation type="journal article" date="2020" name="ISME J.">
        <title>Uncovering the hidden diversity of litter-decomposition mechanisms in mushroom-forming fungi.</title>
        <authorList>
            <person name="Floudas D."/>
            <person name="Bentzer J."/>
            <person name="Ahren D."/>
            <person name="Johansson T."/>
            <person name="Persson P."/>
            <person name="Tunlid A."/>
        </authorList>
    </citation>
    <scope>NUCLEOTIDE SEQUENCE [LARGE SCALE GENOMIC DNA]</scope>
    <source>
        <strain evidence="5 6">CBS 146.42</strain>
    </source>
</reference>
<evidence type="ECO:0000313" key="5">
    <source>
        <dbReference type="EMBL" id="KAF5359279.1"/>
    </source>
</evidence>
<evidence type="ECO:0000256" key="1">
    <source>
        <dbReference type="ARBA" id="ARBA00022737"/>
    </source>
</evidence>
<evidence type="ECO:0000313" key="6">
    <source>
        <dbReference type="Proteomes" id="UP000559027"/>
    </source>
</evidence>
<dbReference type="SMART" id="SM00248">
    <property type="entry name" value="ANK"/>
    <property type="match status" value="2"/>
</dbReference>
<gene>
    <name evidence="5" type="ORF">D9756_003376</name>
</gene>
<dbReference type="SUPFAM" id="SSF48403">
    <property type="entry name" value="Ankyrin repeat"/>
    <property type="match status" value="1"/>
</dbReference>
<dbReference type="Gene3D" id="1.25.40.20">
    <property type="entry name" value="Ankyrin repeat-containing domain"/>
    <property type="match status" value="1"/>
</dbReference>
<evidence type="ECO:0008006" key="7">
    <source>
        <dbReference type="Google" id="ProtNLM"/>
    </source>
</evidence>
<feature type="repeat" description="ANK" evidence="3">
    <location>
        <begin position="38"/>
        <end position="70"/>
    </location>
</feature>